<reference evidence="2" key="1">
    <citation type="submission" date="2022-01" db="EMBL/GenBank/DDBJ databases">
        <authorList>
            <person name="Braso-Vives M."/>
        </authorList>
    </citation>
    <scope>NUCLEOTIDE SEQUENCE</scope>
</reference>
<evidence type="ECO:0000313" key="3">
    <source>
        <dbReference type="Proteomes" id="UP000838412"/>
    </source>
</evidence>
<dbReference type="PANTHER" id="PTHR44461">
    <property type="entry name" value="QUINONE OXIDOREDUCTASE-LIKE PROTEIN 1"/>
    <property type="match status" value="1"/>
</dbReference>
<dbReference type="InterPro" id="IPR036291">
    <property type="entry name" value="NAD(P)-bd_dom_sf"/>
</dbReference>
<dbReference type="OrthoDB" id="3509362at2759"/>
<dbReference type="PANTHER" id="PTHR44461:SF1">
    <property type="entry name" value="QUINONE OXIDOREDUCTASE-LIKE PROTEIN 1"/>
    <property type="match status" value="1"/>
</dbReference>
<dbReference type="SUPFAM" id="SSF51735">
    <property type="entry name" value="NAD(P)-binding Rossmann-fold domains"/>
    <property type="match status" value="1"/>
</dbReference>
<dbReference type="InterPro" id="IPR042633">
    <property type="entry name" value="CRYZL1"/>
</dbReference>
<dbReference type="SMART" id="SM00829">
    <property type="entry name" value="PKS_ER"/>
    <property type="match status" value="1"/>
</dbReference>
<protein>
    <submittedName>
        <fullName evidence="2">CRYZL1 protein</fullName>
    </submittedName>
</protein>
<dbReference type="EMBL" id="OV696686">
    <property type="protein sequence ID" value="CAH1230382.1"/>
    <property type="molecule type" value="Genomic_DNA"/>
</dbReference>
<dbReference type="InterPro" id="IPR013154">
    <property type="entry name" value="ADH-like_N"/>
</dbReference>
<accession>A0A8J9YP69</accession>
<keyword evidence="3" id="KW-1185">Reference proteome</keyword>
<dbReference type="CDD" id="cd05195">
    <property type="entry name" value="enoyl_red"/>
    <property type="match status" value="1"/>
</dbReference>
<sequence length="351" mass="38056">MRSVYAVIDEDGALKYHIEENVDLPSMTHHSVMIQVRACALSPYVHTQILQDVGLAHSRLPVGREVSGIVTQVGSAVTSCKEGDEIVGVVPLDAPCSGCADICVLEEHNIVLKPDKVSFTEAACAVSDGVKAYTGLHYLARICAGEIVIIINGADATGTVMIQLALHWGAKVLTTASNEEERTYLEGLRPSPSKVIVVGEKASSLVKSCLEETGGLGVDCIIDNGVNLFESEEDQSLALAVTSQYQPHKHELLSCLGMGGRWVTCQPDLQLDPPDSSLLYLKGASISFLFTDVWTLATSQQGRFLHILKDVMEKVANKTVRPCFEQPLSLENVPDAYRRTTTHKGRLVMQI</sequence>
<feature type="domain" description="Enoyl reductase (ER)" evidence="1">
    <location>
        <begin position="12"/>
        <end position="349"/>
    </location>
</feature>
<proteinExistence type="predicted"/>
<name>A0A8J9YP69_BRALA</name>
<organism evidence="2 3">
    <name type="scientific">Branchiostoma lanceolatum</name>
    <name type="common">Common lancelet</name>
    <name type="synonym">Amphioxus lanceolatum</name>
    <dbReference type="NCBI Taxonomy" id="7740"/>
    <lineage>
        <taxon>Eukaryota</taxon>
        <taxon>Metazoa</taxon>
        <taxon>Chordata</taxon>
        <taxon>Cephalochordata</taxon>
        <taxon>Leptocardii</taxon>
        <taxon>Amphioxiformes</taxon>
        <taxon>Branchiostomatidae</taxon>
        <taxon>Branchiostoma</taxon>
    </lineage>
</organism>
<dbReference type="InterPro" id="IPR011032">
    <property type="entry name" value="GroES-like_sf"/>
</dbReference>
<dbReference type="Pfam" id="PF08240">
    <property type="entry name" value="ADH_N"/>
    <property type="match status" value="1"/>
</dbReference>
<dbReference type="Gene3D" id="3.90.180.10">
    <property type="entry name" value="Medium-chain alcohol dehydrogenases, catalytic domain"/>
    <property type="match status" value="1"/>
</dbReference>
<dbReference type="GO" id="GO:0016491">
    <property type="term" value="F:oxidoreductase activity"/>
    <property type="evidence" value="ECO:0007669"/>
    <property type="project" value="InterPro"/>
</dbReference>
<dbReference type="SUPFAM" id="SSF50129">
    <property type="entry name" value="GroES-like"/>
    <property type="match status" value="1"/>
</dbReference>
<dbReference type="AlphaFoldDB" id="A0A8J9YP69"/>
<evidence type="ECO:0000259" key="1">
    <source>
        <dbReference type="SMART" id="SM00829"/>
    </source>
</evidence>
<gene>
    <name evidence="2" type="primary">CRYZL1</name>
    <name evidence="2" type="ORF">BLAG_LOCUS1031</name>
</gene>
<dbReference type="InterPro" id="IPR020843">
    <property type="entry name" value="ER"/>
</dbReference>
<evidence type="ECO:0000313" key="2">
    <source>
        <dbReference type="EMBL" id="CAH1230382.1"/>
    </source>
</evidence>
<dbReference type="Proteomes" id="UP000838412">
    <property type="component" value="Chromosome 1"/>
</dbReference>